<gene>
    <name evidence="7" type="ORF">QEZ52_02025</name>
</gene>
<keyword evidence="2" id="KW-0677">Repeat</keyword>
<dbReference type="InterPro" id="IPR039808">
    <property type="entry name" value="Cadherin"/>
</dbReference>
<evidence type="ECO:0000256" key="3">
    <source>
        <dbReference type="ARBA" id="ARBA00022837"/>
    </source>
</evidence>
<keyword evidence="3" id="KW-0106">Calcium</keyword>
<dbReference type="Pfam" id="PF17963">
    <property type="entry name" value="Big_9"/>
    <property type="match status" value="1"/>
</dbReference>
<dbReference type="RefSeq" id="WP_406647555.1">
    <property type="nucleotide sequence ID" value="NZ_CP123584.1"/>
</dbReference>
<dbReference type="Pfam" id="PF00353">
    <property type="entry name" value="HemolysinCabind"/>
    <property type="match status" value="4"/>
</dbReference>
<proteinExistence type="predicted"/>
<dbReference type="InterPro" id="IPR001343">
    <property type="entry name" value="Hemolysn_Ca-bd"/>
</dbReference>
<feature type="domain" description="Cadherin" evidence="6">
    <location>
        <begin position="1788"/>
        <end position="1909"/>
    </location>
</feature>
<reference evidence="7 8" key="1">
    <citation type="submission" date="2023-04" db="EMBL/GenBank/DDBJ databases">
        <title>Complete genome sequence of Alisedimentitalea scapharcae.</title>
        <authorList>
            <person name="Rong J.-C."/>
            <person name="Yi M.-L."/>
            <person name="Zhao Q."/>
        </authorList>
    </citation>
    <scope>NUCLEOTIDE SEQUENCE [LARGE SCALE GENOMIC DNA]</scope>
    <source>
        <strain evidence="7 8">KCTC 42119</strain>
    </source>
</reference>
<dbReference type="PROSITE" id="PS00330">
    <property type="entry name" value="HEMOLYSIN_CALCIUM"/>
    <property type="match status" value="4"/>
</dbReference>
<evidence type="ECO:0000256" key="4">
    <source>
        <dbReference type="ARBA" id="ARBA00023136"/>
    </source>
</evidence>
<dbReference type="InterPro" id="IPR018511">
    <property type="entry name" value="Hemolysin-typ_Ca-bd_CS"/>
</dbReference>
<dbReference type="SUPFAM" id="SSF51120">
    <property type="entry name" value="beta-Roll"/>
    <property type="match status" value="2"/>
</dbReference>
<keyword evidence="4" id="KW-0472">Membrane</keyword>
<evidence type="ECO:0000256" key="5">
    <source>
        <dbReference type="SAM" id="MobiDB-lite"/>
    </source>
</evidence>
<dbReference type="SMART" id="SM00112">
    <property type="entry name" value="CA"/>
    <property type="match status" value="20"/>
</dbReference>
<sequence length="3739" mass="382315">MTELNAGGVAILGFNGDGSNDFSFVLMSDVAAGTVIYFTDAGTNSGSNQFLDNGIDGVKAWTASVDYAAGTVVNSVTGPHVSEFADPFILGDFSLFGALNLAGKVAGGDQLFAFQATGTELAPGVIEADSVNFLFAIQSNSTNFQGSTSDGGASDGDPSDPNQSGVPLGLTEGDTALALGAGSDPEDPTGNLVYSGPTTGTRAGLLAAIADESNWTKSDTPQTQLTAAFTITDAAANADPVVSIPAVIPTTAHHFETDEDTVVNVTGVSVSDAEGDAVTVILTADGTITVANSGTVTDNGSNSVTVTGSVAEVNTALAGLTYLPSFEFSGDEVITIKAFDDLLSFTQERITVQVAPVDDPTAIGDIPSSLDFTSAELLSGAQLLFDDVGGDVPVATVTDPDTILFGGGRIEVTYSSGGVPSDQLSVRDVSFIVPGTTTRLGIEIVEPVQPAPPAAQLPTEIFSTVSLGPDSEGRAKIGEIRVGNDGSNGSSLIIDLVGTVHAAAIEDILLALEFGSSMPGAGTRTIDITVYDAADNASNTTSTDVSITVANAVPVLDGLESVVELDVATLGTPQHFIDTALDVIDPDSNDFDGGSVRIEFTSLRDGEGDFLVGDEFFGIADLGDITVVGTAVFHLGNQIGTITGDGTGGTPFVVDLAGANATPDAVEALIEALTYTNIAGTPETTRGVDLTVSDGDGGTTDPQSFRIEAITPPPPPPPADFTITYTENDPIQVIDDEAQISVPTFTPDDFVNLTVTITGGGVTTEDVLTAASGVSGVTPVYSGSTITSVSVSVGGVSALFYASGGSNGTPLVLTPSFAGFFGFFGETVEHVQLLSQALGYVNTSDDPTDANRTVTVDLDTGAGAVTLNTFTVDVDPVADAPVISDLATQVDLLFANVSGASAFIDTSITVTDADTTNFNGSKLTVEHTGAAPAGDQLTVEDLGAVTVSGSTISHTGTAVATITGGSNGSALVIDFTGATVSAAMVDEIMEAISFETTDLDPALSRTLRYTLENAEAGTAGSAPVTINITGPGANQAPEIATPDPIFGVNRSDLLDTPQAVFATVSVTDSDSADFDGGSLTISYVESRVRTENQLSILDAPPFILAGDQLFHALGNLGTIVSDGSDGSPLQIDFTSALVTPSIVNQILDAVRYQNTSLTPGASIDLTVELSDGDGETSLPAQVRVDIVFDAVAVDDTVAGVEDTQTVISFAELLANDPDADPDATVTGVSGAVNGTVAIFGDTVRFDPTAEFSGDASFTYEISNGQSTDQATVTVSVAAVNDAPTAVTLTQTLSDIDENSDTSSRIQVATIAVTDDALGVNDLGLSGADAAEFEIDGGVLYLRAGTTLNFEDQDQFDVTVTVDDTSVGATPDAQASLSVAVNDVNEAPTAVTLTQTLSDIDENSDTSSRIQVATIAVTDDALGVNDLGLSGADAAEFEIDGGVLYLRAGTTLNFEDQDQFDVTVTVDDTSVGATPDAQASLSVAVNDVNEAPTAVTLTQTLSDIDENSDTSSRIQVATIAVTDDALGVNDLGLSGADAAEFEIDGGVLYLRAGTTLNFEDQDQFDVTVTVDDTSVGATPDAQASLSVAVNDVNEAPTAVTLTQTLSDIDENSDTSSRIQVATIAVTDDALGVNDLGLSGADAAEFEIDGGVLYLRAGTTLNFEDQDQFDVTVTVDDTSVGATPDAQASLSVAVNDVNEAPTAVTLTQTLSDIDENSDTSSRIQVATIAVTDDALGVNDLGLSGADAAEFEIDGGVLYLRAGTTLNFEDQDQFDVTVTVDDTSVGATPDAQASLSVAVNDVNEAPTAVTLTQTLSDIDENSDTSSRIQVATIAVTDDALGVNDLGLSGADAAEFEIDGGVLYLRAGTTLNFEDQDQFDVTVTVDDTSVGATPDAQASLSVAVNDVNEAPTAVTLTQTLSDIDENSDTSSRIQVATIAVTDDALGVNDLGLSGADAAEFEIDGGVLYLRAGTTLNFEDQDQFDVTVTVDDTSVGATPDAQASLSVAVNDVNEAPTAVTLTQTLSDIDENSDTSSRIQVATIAVTDDALGVNDLGLSGADAAEFEIDGGVLYLRAGTTLNFEDQDQFDVTVTVDDTSVGATPDAQASLSVAVNDVNEAPTAVTLTQTLSDIDENSDTSSRIQVATIAVTDDALGVNDLGLSGADAAEFEIDGGVLYLRAGTTLNFEDQDQFDVTVTVDDTSVGATPDAQASLSVAVNDVNEAPTAVTLTQTLSDIDENSDTSSRIQVATIAVTDDALGVNDLGLSGADAAEFEIDGGVLYLRAGTTLNFEDQDQFDVTVTVDDTSVGATPDAQASLSVAVNDVNEAPTAVTLTQTLSDIDENSDTSSRIQVATIAVTDDALGVNDLGLSGADAAEFEIDGGVLYLRAGTTLNFEDQDQFDVTVTVDDTSVGATPDAQASLSVAVNDVNEAPTAVTLTQTLSDIDENSDTSSRIQVATIAVTDDALGVNDLGLSGADAAEFEIDGGVLYLRAGTTLNFEDQDQFDVTVTVDDTSVGATPDAQASLSVAVNDVNEAPTAVTLTQTLSDIDENSDTSSRIQVATIAVTDDALGVNDLGLSGADAAEFEIDGGVLYLRAGTTLNFEDQDQFDVTVTVDDTSVGATPDAQASLSVAVNDVNEAPTAVTLTQTLSDIDENSDTSSRIQVATIAVTDDALGVNDLGLSGADAAEFEIDGGVLYLRAGTTLNFEDQDQFDVTVTVDDTSVGATPDAQASLSVAVNDVNEAPTAVTLTQTLSDIDENSDTSSRIQVATIAVTDDALGVNDLGLSGADAAEFEIDGGVLYLRAGTTLNFEDQDQFDVTVTVDDTSVGATPDAQASLSVAVNDVNEAPTAVTLTQTLSDIDENSDTSSRIQVATIAVTDDALGVNDLGLSGADAAEFEIDGGVLYLRAGTTLNFEDQDQFDVTVTVDDTSVGATPDAQASLSVAVNDVNEAPTAVTLTQTLSDIDENSDTSSRIQVATIAVTDDALGVNDLGLSGADAAEFEIDGGVLYLRAGTTLNFEDQDQFDVTVTVDDTSVGATPDAQASLSVAVNDVNEAPTAVTLTQTLSDIDENSDTSSRIQVATIAVTDDALGVNDLGLSGADAAEFEIDGGVLYLRAGTTLNFEDQDQFDVTVTVDDTSVGATPDAQASLSVAVNDVNEAPTAVTLTQTLSDIDENSDTSSRIQVATIAVTDDALGVNDLGLSGADAAEFEIDGGVLYLRAGTTLNFEDQDQFDVTVTVDDTSVGATPDAQASLSVAVNDVNEAPTAVTLTQTLSDIDENSDTSSRIQVATIAVTDDALGVNDLGLSGADAAEFEIDGGVLYLRAGTTLNFEDQDQFDVTVTVDDTSVGATPDAQASLSVAVNDVNEAPSGSVALTGVEAETFVLTADVSAIEDPEGILAGSFVYTWFRDLVAIAGATEQTYTLTEADVGSEISVSVTFTDLLGKSETGGTAETDVITATNQLLTGTPDMDTLTGGGGDDTVLGLGENDRLSGSGGNDSIEGGSGNDLIDGDTGRDTLEGGDGADILRGGEGNDELDGGTGSDRINAGAGDDFVFSFSSSSADSDLIFAGSGDDTVVSGNGQDTVFGMEGDDLISGGAGSDFLVGQDGDDVLSGGANQDILFGGDGDDFLNGGFAHDLLHGGSGADRFFRFDGLGHGTDWIADYDASEGDLLVFAGPAATTSDFTVFFTNAVDDLGILSGDDAIEEAFVLYNPTGQRIFTLVDGASQTELILRVATTGEEFDLLA</sequence>
<feature type="region of interest" description="Disordered" evidence="5">
    <location>
        <begin position="3459"/>
        <end position="3537"/>
    </location>
</feature>
<feature type="domain" description="Cadherin" evidence="6">
    <location>
        <begin position="3244"/>
        <end position="3365"/>
    </location>
</feature>
<dbReference type="InterPro" id="IPR002126">
    <property type="entry name" value="Cadherin-like_dom"/>
</dbReference>
<dbReference type="Gene3D" id="2.60.40.60">
    <property type="entry name" value="Cadherins"/>
    <property type="match status" value="20"/>
</dbReference>
<dbReference type="PANTHER" id="PTHR24027:SF423">
    <property type="entry name" value="PROTOCADHERIN-16"/>
    <property type="match status" value="1"/>
</dbReference>
<evidence type="ECO:0000256" key="2">
    <source>
        <dbReference type="ARBA" id="ARBA00022737"/>
    </source>
</evidence>
<evidence type="ECO:0000313" key="7">
    <source>
        <dbReference type="EMBL" id="WZK89355.1"/>
    </source>
</evidence>
<feature type="compositionally biased region" description="Low complexity" evidence="5">
    <location>
        <begin position="146"/>
        <end position="160"/>
    </location>
</feature>
<feature type="domain" description="Cadherin" evidence="6">
    <location>
        <begin position="2828"/>
        <end position="2949"/>
    </location>
</feature>
<feature type="region of interest" description="Disordered" evidence="5">
    <location>
        <begin position="145"/>
        <end position="171"/>
    </location>
</feature>
<dbReference type="Proteomes" id="UP001623232">
    <property type="component" value="Chromosome"/>
</dbReference>
<dbReference type="NCBIfam" id="NF012211">
    <property type="entry name" value="tand_rpt_95"/>
    <property type="match status" value="1"/>
</dbReference>
<comment type="subcellular location">
    <subcellularLocation>
        <location evidence="1">Membrane</location>
    </subcellularLocation>
</comment>
<feature type="domain" description="Cadherin" evidence="6">
    <location>
        <begin position="1372"/>
        <end position="1493"/>
    </location>
</feature>
<evidence type="ECO:0000259" key="6">
    <source>
        <dbReference type="PROSITE" id="PS50268"/>
    </source>
</evidence>
<dbReference type="InterPro" id="IPR011049">
    <property type="entry name" value="Serralysin-like_metalloprot_C"/>
</dbReference>
<organism evidence="7 8">
    <name type="scientific">Aliisedimentitalea scapharcae</name>
    <dbReference type="NCBI Taxonomy" id="1524259"/>
    <lineage>
        <taxon>Bacteria</taxon>
        <taxon>Pseudomonadati</taxon>
        <taxon>Pseudomonadota</taxon>
        <taxon>Alphaproteobacteria</taxon>
        <taxon>Rhodobacterales</taxon>
        <taxon>Roseobacteraceae</taxon>
        <taxon>Aliisedimentitalea</taxon>
    </lineage>
</organism>
<accession>A0ABZ2XX37</accession>
<protein>
    <submittedName>
        <fullName evidence="7">Tandem-95 repeat protein</fullName>
    </submittedName>
</protein>
<feature type="domain" description="Cadherin" evidence="6">
    <location>
        <begin position="1996"/>
        <end position="2117"/>
    </location>
</feature>
<dbReference type="EMBL" id="CP123584">
    <property type="protein sequence ID" value="WZK89355.1"/>
    <property type="molecule type" value="Genomic_DNA"/>
</dbReference>
<dbReference type="PROSITE" id="PS50268">
    <property type="entry name" value="CADHERIN_2"/>
    <property type="match status" value="10"/>
</dbReference>
<dbReference type="Gene3D" id="2.60.40.2700">
    <property type="match status" value="1"/>
</dbReference>
<feature type="domain" description="Cadherin" evidence="6">
    <location>
        <begin position="2204"/>
        <end position="2325"/>
    </location>
</feature>
<feature type="domain" description="Cadherin" evidence="6">
    <location>
        <begin position="3036"/>
        <end position="3157"/>
    </location>
</feature>
<evidence type="ECO:0000256" key="1">
    <source>
        <dbReference type="ARBA" id="ARBA00004370"/>
    </source>
</evidence>
<dbReference type="PRINTS" id="PR00313">
    <property type="entry name" value="CABNDNGRPT"/>
</dbReference>
<keyword evidence="8" id="KW-1185">Reference proteome</keyword>
<feature type="domain" description="Cadherin" evidence="6">
    <location>
        <begin position="1580"/>
        <end position="1701"/>
    </location>
</feature>
<name>A0ABZ2XX37_9RHOB</name>
<feature type="domain" description="Cadherin" evidence="6">
    <location>
        <begin position="2620"/>
        <end position="2741"/>
    </location>
</feature>
<feature type="domain" description="Cadherin" evidence="6">
    <location>
        <begin position="2412"/>
        <end position="2533"/>
    </location>
</feature>
<evidence type="ECO:0000313" key="8">
    <source>
        <dbReference type="Proteomes" id="UP001623232"/>
    </source>
</evidence>
<dbReference type="PANTHER" id="PTHR24027">
    <property type="entry name" value="CADHERIN-23"/>
    <property type="match status" value="1"/>
</dbReference>